<dbReference type="EMBL" id="CH473980">
    <property type="protein sequence ID" value="EDM08521.1"/>
    <property type="molecule type" value="Genomic_DNA"/>
</dbReference>
<dbReference type="Proteomes" id="UP000234681">
    <property type="component" value="Chromosome 1"/>
</dbReference>
<reference evidence="2" key="1">
    <citation type="submission" date="2005-09" db="EMBL/GenBank/DDBJ databases">
        <authorList>
            <person name="Mural R.J."/>
            <person name="Li P.W."/>
            <person name="Adams M.D."/>
            <person name="Amanatides P.G."/>
            <person name="Baden-Tillson H."/>
            <person name="Barnstead M."/>
            <person name="Chin S.H."/>
            <person name="Dew I."/>
            <person name="Evans C.A."/>
            <person name="Ferriera S."/>
            <person name="Flanigan M."/>
            <person name="Fosler C."/>
            <person name="Glodek A."/>
            <person name="Gu Z."/>
            <person name="Holt R.A."/>
            <person name="Jennings D."/>
            <person name="Kraft C.L."/>
            <person name="Lu F."/>
            <person name="Nguyen T."/>
            <person name="Nusskern D.R."/>
            <person name="Pfannkoch C.M."/>
            <person name="Sitter C."/>
            <person name="Sutton G.G."/>
            <person name="Venter J.C."/>
            <person name="Wang Z."/>
            <person name="Woodage T."/>
            <person name="Zheng X.H."/>
            <person name="Zhong F."/>
        </authorList>
    </citation>
    <scope>NUCLEOTIDE SEQUENCE [LARGE SCALE GENOMIC DNA]</scope>
    <source>
        <strain>BN</strain>
        <strain evidence="2">Sprague-Dawley</strain>
    </source>
</reference>
<gene>
    <name evidence="1" type="ORF">rCG_24675</name>
</gene>
<organism evidence="1 2">
    <name type="scientific">Rattus norvegicus</name>
    <name type="common">Rat</name>
    <dbReference type="NCBI Taxonomy" id="10116"/>
    <lineage>
        <taxon>Eukaryota</taxon>
        <taxon>Metazoa</taxon>
        <taxon>Chordata</taxon>
        <taxon>Craniata</taxon>
        <taxon>Vertebrata</taxon>
        <taxon>Euteleostomi</taxon>
        <taxon>Mammalia</taxon>
        <taxon>Eutheria</taxon>
        <taxon>Euarchontoglires</taxon>
        <taxon>Glires</taxon>
        <taxon>Rodentia</taxon>
        <taxon>Myomorpha</taxon>
        <taxon>Muroidea</taxon>
        <taxon>Muridae</taxon>
        <taxon>Murinae</taxon>
        <taxon>Rattus</taxon>
    </lineage>
</organism>
<accession>A6JBZ4</accession>
<protein>
    <submittedName>
        <fullName evidence="1">RCG24675</fullName>
    </submittedName>
</protein>
<proteinExistence type="predicted"/>
<evidence type="ECO:0000313" key="1">
    <source>
        <dbReference type="EMBL" id="EDM08521.1"/>
    </source>
</evidence>
<dbReference type="AlphaFoldDB" id="A6JBZ4"/>
<sequence length="60" mass="6780">MPLRHRAVHSCHQGKELDPTHQPLVDRWTVYNPMEILSLCLQSVGHGFVTETVGLLRMGS</sequence>
<evidence type="ECO:0000313" key="2">
    <source>
        <dbReference type="Proteomes" id="UP000234681"/>
    </source>
</evidence>
<name>A6JBZ4_RAT</name>